<evidence type="ECO:0000313" key="8">
    <source>
        <dbReference type="Proteomes" id="UP000217265"/>
    </source>
</evidence>
<evidence type="ECO:0000256" key="2">
    <source>
        <dbReference type="ARBA" id="ARBA00006962"/>
    </source>
</evidence>
<dbReference type="InterPro" id="IPR050519">
    <property type="entry name" value="Glycosyltransf_28_UgtP"/>
</dbReference>
<dbReference type="GO" id="GO:0016758">
    <property type="term" value="F:hexosyltransferase activity"/>
    <property type="evidence" value="ECO:0007669"/>
    <property type="project" value="InterPro"/>
</dbReference>
<accession>A0A290QKF4</accession>
<name>A0A290QKF4_9BACT</name>
<evidence type="ECO:0000256" key="3">
    <source>
        <dbReference type="ARBA" id="ARBA00022676"/>
    </source>
</evidence>
<reference evidence="7 8" key="1">
    <citation type="submission" date="2017-09" db="EMBL/GenBank/DDBJ databases">
        <title>Complete genome sequence of Verrucomicrobial strain HZ-65, isolated from freshwater.</title>
        <authorList>
            <person name="Choi A."/>
        </authorList>
    </citation>
    <scope>NUCLEOTIDE SEQUENCE [LARGE SCALE GENOMIC DNA]</scope>
    <source>
        <strain evidence="7 8">HZ-65</strain>
    </source>
</reference>
<comment type="similarity">
    <text evidence="2">Belongs to the glycosyltransferase 28 family.</text>
</comment>
<feature type="domain" description="Diacylglycerol glucosyltransferase N-terminal" evidence="6">
    <location>
        <begin position="35"/>
        <end position="202"/>
    </location>
</feature>
<dbReference type="InterPro" id="IPR009695">
    <property type="entry name" value="Diacylglyc_glucosyltr_N"/>
</dbReference>
<dbReference type="PANTHER" id="PTHR43025">
    <property type="entry name" value="MONOGALACTOSYLDIACYLGLYCEROL SYNTHASE"/>
    <property type="match status" value="1"/>
</dbReference>
<evidence type="ECO:0000256" key="1">
    <source>
        <dbReference type="ARBA" id="ARBA00004370"/>
    </source>
</evidence>
<evidence type="ECO:0000313" key="7">
    <source>
        <dbReference type="EMBL" id="ATC64342.1"/>
    </source>
</evidence>
<sequence length="391" mass="41774">MSVGELSMKNSTTGSGDAAAKNGILILHATAGAGHTRAAQAIGAALKARGEAFQLVDILDCTPALFRRMYVKSYIDLVQKAPELWGYLYDRMDVVRPATSKRVKARLAFNQLNSQPFKKLLKESAPRAIVCTHFLPLELLSDLKGRGKIDVPVHAVVTDVSPHALWVYPNIDCYHVATASAARELVRKGYPAEKIRVTGIPVDPVFAERTAGPAARAKLGLPEKPTVLLSSGGFGVGPMVEALESFRASSAEISLVVVAGKNAELEKKCREVAKTLRVPVTVHGFVTNMHELMDAADLIVTKPGGLTTTEVLAKGKPMALVSPIPGQEQRNCEYLLEAGAAVRLYDVGDAAFYLTGWLADAERMKRMTAAAKAIARPRAANDIAGALLGGV</sequence>
<evidence type="ECO:0000259" key="6">
    <source>
        <dbReference type="Pfam" id="PF06925"/>
    </source>
</evidence>
<dbReference type="KEGG" id="vbh:CMV30_10460"/>
<dbReference type="Pfam" id="PF04101">
    <property type="entry name" value="Glyco_tran_28_C"/>
    <property type="match status" value="1"/>
</dbReference>
<dbReference type="Proteomes" id="UP000217265">
    <property type="component" value="Chromosome"/>
</dbReference>
<dbReference type="SUPFAM" id="SSF53756">
    <property type="entry name" value="UDP-Glycosyltransferase/glycogen phosphorylase"/>
    <property type="match status" value="1"/>
</dbReference>
<dbReference type="Gene3D" id="3.40.50.2000">
    <property type="entry name" value="Glycogen Phosphorylase B"/>
    <property type="match status" value="1"/>
</dbReference>
<dbReference type="Pfam" id="PF06925">
    <property type="entry name" value="MGDG_synth"/>
    <property type="match status" value="1"/>
</dbReference>
<dbReference type="EMBL" id="CP023344">
    <property type="protein sequence ID" value="ATC64342.1"/>
    <property type="molecule type" value="Genomic_DNA"/>
</dbReference>
<dbReference type="GO" id="GO:0016020">
    <property type="term" value="C:membrane"/>
    <property type="evidence" value="ECO:0007669"/>
    <property type="project" value="UniProtKB-SubCell"/>
</dbReference>
<gene>
    <name evidence="7" type="ORF">CMV30_10460</name>
</gene>
<keyword evidence="4 7" id="KW-0808">Transferase</keyword>
<evidence type="ECO:0000259" key="5">
    <source>
        <dbReference type="Pfam" id="PF04101"/>
    </source>
</evidence>
<organism evidence="7 8">
    <name type="scientific">Nibricoccus aquaticus</name>
    <dbReference type="NCBI Taxonomy" id="2576891"/>
    <lineage>
        <taxon>Bacteria</taxon>
        <taxon>Pseudomonadati</taxon>
        <taxon>Verrucomicrobiota</taxon>
        <taxon>Opitutia</taxon>
        <taxon>Opitutales</taxon>
        <taxon>Opitutaceae</taxon>
        <taxon>Nibricoccus</taxon>
    </lineage>
</organism>
<keyword evidence="3" id="KW-0328">Glycosyltransferase</keyword>
<feature type="domain" description="Glycosyl transferase family 28 C-terminal" evidence="5">
    <location>
        <begin position="249"/>
        <end position="341"/>
    </location>
</feature>
<comment type="subcellular location">
    <subcellularLocation>
        <location evidence="1">Membrane</location>
    </subcellularLocation>
</comment>
<dbReference type="AlphaFoldDB" id="A0A290QKF4"/>
<keyword evidence="8" id="KW-1185">Reference proteome</keyword>
<proteinExistence type="inferred from homology"/>
<dbReference type="GO" id="GO:0009247">
    <property type="term" value="P:glycolipid biosynthetic process"/>
    <property type="evidence" value="ECO:0007669"/>
    <property type="project" value="InterPro"/>
</dbReference>
<evidence type="ECO:0000256" key="4">
    <source>
        <dbReference type="ARBA" id="ARBA00022679"/>
    </source>
</evidence>
<dbReference type="InterPro" id="IPR007235">
    <property type="entry name" value="Glyco_trans_28_C"/>
</dbReference>
<dbReference type="PANTHER" id="PTHR43025:SF3">
    <property type="entry name" value="MONOGALACTOSYLDIACYLGLYCEROL SYNTHASE 1, CHLOROPLASTIC"/>
    <property type="match status" value="1"/>
</dbReference>
<dbReference type="OrthoDB" id="9815663at2"/>
<protein>
    <submittedName>
        <fullName evidence="7">UDP-N-acetylglucosamine--LPS N-acetylglucosamine transferase</fullName>
    </submittedName>
</protein>